<dbReference type="Pfam" id="PF02543">
    <property type="entry name" value="Carbam_trans_N"/>
    <property type="match status" value="2"/>
</dbReference>
<evidence type="ECO:0000259" key="1">
    <source>
        <dbReference type="Pfam" id="PF02543"/>
    </source>
</evidence>
<dbReference type="PANTHER" id="PTHR34847:SF1">
    <property type="entry name" value="NODULATION PROTEIN U"/>
    <property type="match status" value="1"/>
</dbReference>
<dbReference type="SUPFAM" id="SSF53067">
    <property type="entry name" value="Actin-like ATPase domain"/>
    <property type="match status" value="1"/>
</dbReference>
<dbReference type="Gene3D" id="3.30.420.40">
    <property type="match status" value="2"/>
</dbReference>
<gene>
    <name evidence="2" type="ORF">BBO_00008</name>
</gene>
<protein>
    <submittedName>
        <fullName evidence="2">Carbamoyl transferase</fullName>
    </submittedName>
</protein>
<proteinExistence type="predicted"/>
<dbReference type="Proteomes" id="UP000076863">
    <property type="component" value="Unassembled WGS sequence"/>
</dbReference>
<dbReference type="InterPro" id="IPR043129">
    <property type="entry name" value="ATPase_NBD"/>
</dbReference>
<feature type="domain" description="Carbamoyltransferase" evidence="1">
    <location>
        <begin position="2"/>
        <end position="73"/>
    </location>
</feature>
<dbReference type="PANTHER" id="PTHR34847">
    <property type="entry name" value="NODULATION PROTEIN U"/>
    <property type="match status" value="1"/>
</dbReference>
<keyword evidence="3" id="KW-1185">Reference proteome</keyword>
<name>A0A167KTC0_9HYPO</name>
<dbReference type="AlphaFoldDB" id="A0A167KTC0"/>
<accession>A0A167KTC0</accession>
<dbReference type="GO" id="GO:0016740">
    <property type="term" value="F:transferase activity"/>
    <property type="evidence" value="ECO:0007669"/>
    <property type="project" value="UniProtKB-KW"/>
</dbReference>
<dbReference type="CDD" id="cd24098">
    <property type="entry name" value="ASKHA_NBD_TobZ_N"/>
    <property type="match status" value="1"/>
</dbReference>
<organism evidence="2 3">
    <name type="scientific">Beauveria brongniartii RCEF 3172</name>
    <dbReference type="NCBI Taxonomy" id="1081107"/>
    <lineage>
        <taxon>Eukaryota</taxon>
        <taxon>Fungi</taxon>
        <taxon>Dikarya</taxon>
        <taxon>Ascomycota</taxon>
        <taxon>Pezizomycotina</taxon>
        <taxon>Sordariomycetes</taxon>
        <taxon>Hypocreomycetidae</taxon>
        <taxon>Hypocreales</taxon>
        <taxon>Cordycipitaceae</taxon>
        <taxon>Beauveria</taxon>
        <taxon>Beauveria brongniartii</taxon>
    </lineage>
</organism>
<dbReference type="OrthoDB" id="414294at2759"/>
<reference evidence="2 3" key="1">
    <citation type="journal article" date="2016" name="Genome Biol. Evol.">
        <title>Divergent and convergent evolution of fungal pathogenicity.</title>
        <authorList>
            <person name="Shang Y."/>
            <person name="Xiao G."/>
            <person name="Zheng P."/>
            <person name="Cen K."/>
            <person name="Zhan S."/>
            <person name="Wang C."/>
        </authorList>
    </citation>
    <scope>NUCLEOTIDE SEQUENCE [LARGE SCALE GENOMIC DNA]</scope>
    <source>
        <strain evidence="2 3">RCEF 3172</strain>
    </source>
</reference>
<keyword evidence="2" id="KW-0808">Transferase</keyword>
<dbReference type="EMBL" id="AZHA01000001">
    <property type="protein sequence ID" value="OAA52167.1"/>
    <property type="molecule type" value="Genomic_DNA"/>
</dbReference>
<dbReference type="InterPro" id="IPR003696">
    <property type="entry name" value="Carbtransf_dom"/>
</dbReference>
<feature type="domain" description="Carbamoyltransferase" evidence="1">
    <location>
        <begin position="118"/>
        <end position="219"/>
    </location>
</feature>
<sequence length="264" mass="29086">MRILGINSVYHESAATLLVDGQVVAAAEEERFSRIKHAKPARVDNADELPLESIRYCLESAAVKPEDLDAIAYSFDPGLRAGDFILDDKTEAGDWGSKVRRLSYPTFVRCPTHWLPTSAEQRLTFIPHHLSHAASSFYPSRFEDAAILVADGIGEAACTLLARGDKNGITILREIPFPHSIGFIWEKISKYLGFSEYDACKAMGLAAYGDASKLWVKSVGGYVVDKATANFRLPDFERLEALFGPARKPDAPLESHHYDVAASL</sequence>
<dbReference type="InterPro" id="IPR051338">
    <property type="entry name" value="NodU/CmcH_Carbamoyltrnsfr"/>
</dbReference>
<comment type="caution">
    <text evidence="2">The sequence shown here is derived from an EMBL/GenBank/DDBJ whole genome shotgun (WGS) entry which is preliminary data.</text>
</comment>
<evidence type="ECO:0000313" key="2">
    <source>
        <dbReference type="EMBL" id="OAA52167.1"/>
    </source>
</evidence>
<evidence type="ECO:0000313" key="3">
    <source>
        <dbReference type="Proteomes" id="UP000076863"/>
    </source>
</evidence>